<name>A0AAW9JTV3_9ENTE</name>
<gene>
    <name evidence="2" type="ORF">U1294_01540</name>
</gene>
<dbReference type="InterPro" id="IPR010390">
    <property type="entry name" value="ABC-2_transporter-like"/>
</dbReference>
<feature type="transmembrane region" description="Helical" evidence="1">
    <location>
        <begin position="187"/>
        <end position="207"/>
    </location>
</feature>
<comment type="caution">
    <text evidence="2">The sequence shown here is derived from an EMBL/GenBank/DDBJ whole genome shotgun (WGS) entry which is preliminary data.</text>
</comment>
<evidence type="ECO:0000313" key="2">
    <source>
        <dbReference type="EMBL" id="MDZ5596911.1"/>
    </source>
</evidence>
<evidence type="ECO:0000313" key="3">
    <source>
        <dbReference type="Proteomes" id="UP001290582"/>
    </source>
</evidence>
<keyword evidence="1" id="KW-0472">Membrane</keyword>
<dbReference type="Proteomes" id="UP001290582">
    <property type="component" value="Unassembled WGS sequence"/>
</dbReference>
<feature type="transmembrane region" description="Helical" evidence="1">
    <location>
        <begin position="21"/>
        <end position="43"/>
    </location>
</feature>
<dbReference type="EMBL" id="JAXOGL010000002">
    <property type="protein sequence ID" value="MDZ5596911.1"/>
    <property type="molecule type" value="Genomic_DNA"/>
</dbReference>
<evidence type="ECO:0000256" key="1">
    <source>
        <dbReference type="SAM" id="Phobius"/>
    </source>
</evidence>
<organism evidence="2 3">
    <name type="scientific">Enterococcus cecorum</name>
    <dbReference type="NCBI Taxonomy" id="44008"/>
    <lineage>
        <taxon>Bacteria</taxon>
        <taxon>Bacillati</taxon>
        <taxon>Bacillota</taxon>
        <taxon>Bacilli</taxon>
        <taxon>Lactobacillales</taxon>
        <taxon>Enterococcaceae</taxon>
        <taxon>Enterococcus</taxon>
    </lineage>
</organism>
<feature type="transmembrane region" description="Helical" evidence="1">
    <location>
        <begin position="235"/>
        <end position="257"/>
    </location>
</feature>
<protein>
    <submittedName>
        <fullName evidence="2">ABC-2 family transporter protein</fullName>
    </submittedName>
</protein>
<sequence length="269" mass="30439">MILISQIIKQIKLARMYKITIISGIVTQTFFAIFKNYVLIAFVGSNVQSSPMNELQTTTYIWLTQILFGIVPWTVNRADFDSIRKGTIALDLIKPTSIFNLIFSKTLSWKLVGMLSRGIPIFLLSLILSLLFPNMGLDLNLPNTMHFLLFIVAIFLAIQLSTLITTSMYCLAFYFTSITNFVSTIGSVAYILSGMVIPLSFFPKWILGGLNLQPFKYIVDLPAQIFNGVYDMNTAIVGIFIQIMWIIIFYTINYIIYKDIEGKIELNGG</sequence>
<dbReference type="Pfam" id="PF06182">
    <property type="entry name" value="ABC2_membrane_6"/>
    <property type="match status" value="1"/>
</dbReference>
<keyword evidence="1" id="KW-0812">Transmembrane</keyword>
<dbReference type="RefSeq" id="WP_171300498.1">
    <property type="nucleotide sequence ID" value="NZ_JAKYKJ010000228.1"/>
</dbReference>
<feature type="transmembrane region" description="Helical" evidence="1">
    <location>
        <begin position="114"/>
        <end position="135"/>
    </location>
</feature>
<keyword evidence="1" id="KW-1133">Transmembrane helix</keyword>
<proteinExistence type="predicted"/>
<reference evidence="2" key="1">
    <citation type="submission" date="2023-12" db="EMBL/GenBank/DDBJ databases">
        <title>Molecular genomic analyses of Enterococcus cecorum from sepsis oubreaks in broilers.</title>
        <authorList>
            <person name="Rhoads D."/>
            <person name="Alrubaye A."/>
        </authorList>
    </citation>
    <scope>NUCLEOTIDE SEQUENCE</scope>
    <source>
        <strain evidence="2">1755</strain>
    </source>
</reference>
<feature type="transmembrane region" description="Helical" evidence="1">
    <location>
        <begin position="55"/>
        <end position="75"/>
    </location>
</feature>
<dbReference type="PANTHER" id="PTHR36832:SF2">
    <property type="entry name" value="INTEGRAL MEMBRANE PROTEIN"/>
    <property type="match status" value="1"/>
</dbReference>
<feature type="transmembrane region" description="Helical" evidence="1">
    <location>
        <begin position="147"/>
        <end position="175"/>
    </location>
</feature>
<accession>A0AAW9JTV3</accession>
<dbReference type="PANTHER" id="PTHR36832">
    <property type="entry name" value="SLR1174 PROTEIN-RELATED"/>
    <property type="match status" value="1"/>
</dbReference>
<dbReference type="AlphaFoldDB" id="A0AAW9JTV3"/>